<proteinExistence type="predicted"/>
<sequence>MAILVFFGDLTECDDKSATTRDVLVNLRNRFLEQGCIVEAFTVINPAAVESIVKLKTATGLENSFHGNSLFTERVNAIEFIHNILLKVKSKTTK</sequence>
<dbReference type="RefSeq" id="WP_007639973.1">
    <property type="nucleotide sequence ID" value="NC_020514.1"/>
</dbReference>
<protein>
    <submittedName>
        <fullName evidence="1">Uncharacterized protein</fullName>
    </submittedName>
</protein>
<dbReference type="KEGG" id="gps:C427_4524"/>
<evidence type="ECO:0000313" key="2">
    <source>
        <dbReference type="Proteomes" id="UP000011864"/>
    </source>
</evidence>
<dbReference type="EMBL" id="CP003837">
    <property type="protein sequence ID" value="AGH46623.1"/>
    <property type="molecule type" value="Genomic_DNA"/>
</dbReference>
<organism evidence="1 2">
    <name type="scientific">Paraglaciecola psychrophila 170</name>
    <dbReference type="NCBI Taxonomy" id="1129794"/>
    <lineage>
        <taxon>Bacteria</taxon>
        <taxon>Pseudomonadati</taxon>
        <taxon>Pseudomonadota</taxon>
        <taxon>Gammaproteobacteria</taxon>
        <taxon>Alteromonadales</taxon>
        <taxon>Alteromonadaceae</taxon>
        <taxon>Paraglaciecola</taxon>
    </lineage>
</organism>
<gene>
    <name evidence="1" type="ORF">C427_4524</name>
</gene>
<dbReference type="Proteomes" id="UP000011864">
    <property type="component" value="Chromosome"/>
</dbReference>
<dbReference type="HOGENOM" id="CLU_2383522_0_0_6"/>
<keyword evidence="2" id="KW-1185">Reference proteome</keyword>
<dbReference type="PATRIC" id="fig|1129794.4.peg.4503"/>
<dbReference type="AlphaFoldDB" id="K7ADB4"/>
<accession>K7ADB4</accession>
<name>K7ADB4_9ALTE</name>
<evidence type="ECO:0000313" key="1">
    <source>
        <dbReference type="EMBL" id="AGH46623.1"/>
    </source>
</evidence>
<reference evidence="1 2" key="1">
    <citation type="journal article" date="2013" name="Genome Announc.">
        <title>Complete Genome Sequence of Glaciecola psychrophila Strain 170T.</title>
        <authorList>
            <person name="Yin J."/>
            <person name="Chen J."/>
            <person name="Liu G."/>
            <person name="Yu Y."/>
            <person name="Song L."/>
            <person name="Wang X."/>
            <person name="Qu X."/>
        </authorList>
    </citation>
    <scope>NUCLEOTIDE SEQUENCE [LARGE SCALE GENOMIC DNA]</scope>
    <source>
        <strain evidence="1 2">170</strain>
    </source>
</reference>